<reference evidence="11" key="1">
    <citation type="journal article" date="2015" name="ISME J.">
        <title>Aquifer environment selects for microbial species cohorts in sediment and groundwater.</title>
        <authorList>
            <person name="Hug L.A."/>
            <person name="Thomas B.C."/>
            <person name="Brown C.T."/>
            <person name="Frischkorn K.R."/>
            <person name="Williams K.H."/>
            <person name="Tringe S.G."/>
            <person name="Banfield J.F."/>
        </authorList>
    </citation>
    <scope>NUCLEOTIDE SEQUENCE</scope>
</reference>
<accession>A0A0H4T0A6</accession>
<keyword evidence="4 9" id="KW-0812">Transmembrane</keyword>
<dbReference type="PRINTS" id="PR00303">
    <property type="entry name" value="SECYTRNLCASE"/>
</dbReference>
<dbReference type="EMBL" id="KT006945">
    <property type="protein sequence ID" value="AKQ00976.1"/>
    <property type="molecule type" value="Genomic_DNA"/>
</dbReference>
<comment type="function">
    <text evidence="9">The central subunit of the protein translocation channel SecYEG. Consists of two halves formed by TMs 1-5 and 6-10. These two domains form a lateral gate at the front which open onto the bilayer between TMs 2 and 7, and are clamped together by SecE at the back. The channel is closed by both a pore ring composed of hydrophobic SecY resides and a short helix (helix 2A) on the extracellular side of the membrane which forms a plug. The plug probably moves laterally to allow the channel to open. The ring and the pore may move independently.</text>
</comment>
<evidence type="ECO:0000256" key="6">
    <source>
        <dbReference type="ARBA" id="ARBA00022989"/>
    </source>
</evidence>
<dbReference type="PANTHER" id="PTHR10906">
    <property type="entry name" value="SECY/SEC61-ALPHA FAMILY MEMBER"/>
    <property type="match status" value="1"/>
</dbReference>
<evidence type="ECO:0000256" key="5">
    <source>
        <dbReference type="ARBA" id="ARBA00022927"/>
    </source>
</evidence>
<comment type="subunit">
    <text evidence="9">Component of the Sec protein translocase complex. Heterotrimer consisting of SecY, SecE and SecG subunits. The heterotrimers can form oligomers, although 1 heterotrimer is thought to be able to translocate proteins. Interacts with the ribosome. Interacts with SecDF, and other proteins may be involved. Interacts with SecA.</text>
</comment>
<evidence type="ECO:0000256" key="8">
    <source>
        <dbReference type="ARBA" id="ARBA00023136"/>
    </source>
</evidence>
<dbReference type="GO" id="GO:0005886">
    <property type="term" value="C:plasma membrane"/>
    <property type="evidence" value="ECO:0007669"/>
    <property type="project" value="UniProtKB-SubCell"/>
</dbReference>
<proteinExistence type="inferred from homology"/>
<name>A0A0H4T0A6_9DELT</name>
<evidence type="ECO:0000256" key="3">
    <source>
        <dbReference type="ARBA" id="ARBA00022448"/>
    </source>
</evidence>
<dbReference type="Pfam" id="PF00344">
    <property type="entry name" value="SecY"/>
    <property type="match status" value="1"/>
</dbReference>
<feature type="transmembrane region" description="Helical" evidence="9">
    <location>
        <begin position="114"/>
        <end position="134"/>
    </location>
</feature>
<gene>
    <name evidence="9" type="primary">secY</name>
</gene>
<dbReference type="GO" id="GO:0043952">
    <property type="term" value="P:protein transport by the Sec complex"/>
    <property type="evidence" value="ECO:0007669"/>
    <property type="project" value="UniProtKB-UniRule"/>
</dbReference>
<evidence type="ECO:0000256" key="1">
    <source>
        <dbReference type="ARBA" id="ARBA00004141"/>
    </source>
</evidence>
<keyword evidence="9" id="KW-1003">Cell membrane</keyword>
<dbReference type="NCBIfam" id="TIGR00967">
    <property type="entry name" value="3a0501s007"/>
    <property type="match status" value="1"/>
</dbReference>
<organism evidence="11">
    <name type="scientific">uncultured delta proteobacterium Rifle_16ft_4_minimus_12842</name>
    <dbReference type="NCBI Taxonomy" id="1665174"/>
    <lineage>
        <taxon>Bacteria</taxon>
        <taxon>Deltaproteobacteria</taxon>
        <taxon>environmental samples</taxon>
    </lineage>
</organism>
<dbReference type="InterPro" id="IPR002208">
    <property type="entry name" value="SecY/SEC61-alpha"/>
</dbReference>
<dbReference type="PROSITE" id="PS00756">
    <property type="entry name" value="SECY_2"/>
    <property type="match status" value="1"/>
</dbReference>
<dbReference type="GO" id="GO:0065002">
    <property type="term" value="P:intracellular protein transmembrane transport"/>
    <property type="evidence" value="ECO:0007669"/>
    <property type="project" value="UniProtKB-UniRule"/>
</dbReference>
<feature type="transmembrane region" description="Helical" evidence="9">
    <location>
        <begin position="22"/>
        <end position="43"/>
    </location>
</feature>
<evidence type="ECO:0000313" key="11">
    <source>
        <dbReference type="EMBL" id="AKQ00976.1"/>
    </source>
</evidence>
<feature type="transmembrane region" description="Helical" evidence="9">
    <location>
        <begin position="235"/>
        <end position="253"/>
    </location>
</feature>
<feature type="transmembrane region" description="Helical" evidence="9">
    <location>
        <begin position="209"/>
        <end position="229"/>
    </location>
</feature>
<feature type="transmembrane region" description="Helical" evidence="9">
    <location>
        <begin position="55"/>
        <end position="76"/>
    </location>
</feature>
<dbReference type="SUPFAM" id="SSF103491">
    <property type="entry name" value="Preprotein translocase SecY subunit"/>
    <property type="match status" value="1"/>
</dbReference>
<comment type="subcellular location">
    <subcellularLocation>
        <location evidence="9">Cell membrane</location>
        <topology evidence="9">Multi-pass membrane protein</topology>
    </subcellularLocation>
    <subcellularLocation>
        <location evidence="1">Membrane</location>
        <topology evidence="1">Multi-pass membrane protein</topology>
    </subcellularLocation>
</comment>
<comment type="similarity">
    <text evidence="2 9 10">Belongs to the SecY/SEC61-alpha family.</text>
</comment>
<dbReference type="InterPro" id="IPR030659">
    <property type="entry name" value="SecY_CS"/>
</dbReference>
<dbReference type="GO" id="GO:0006605">
    <property type="term" value="P:protein targeting"/>
    <property type="evidence" value="ECO:0007669"/>
    <property type="project" value="UniProtKB-UniRule"/>
</dbReference>
<evidence type="ECO:0000256" key="10">
    <source>
        <dbReference type="RuleBase" id="RU004349"/>
    </source>
</evidence>
<dbReference type="HAMAP" id="MF_01465">
    <property type="entry name" value="SecY"/>
    <property type="match status" value="1"/>
</dbReference>
<feature type="transmembrane region" description="Helical" evidence="9">
    <location>
        <begin position="154"/>
        <end position="174"/>
    </location>
</feature>
<dbReference type="InterPro" id="IPR026593">
    <property type="entry name" value="SecY"/>
</dbReference>
<protein>
    <recommendedName>
        <fullName evidence="9">Protein translocase subunit SecY</fullName>
    </recommendedName>
</protein>
<evidence type="ECO:0000256" key="2">
    <source>
        <dbReference type="ARBA" id="ARBA00005751"/>
    </source>
</evidence>
<keyword evidence="6 9" id="KW-1133">Transmembrane helix</keyword>
<evidence type="ECO:0000256" key="9">
    <source>
        <dbReference type="HAMAP-Rule" id="MF_01465"/>
    </source>
</evidence>
<dbReference type="AlphaFoldDB" id="A0A0H4T0A6"/>
<dbReference type="InterPro" id="IPR023201">
    <property type="entry name" value="SecY_dom_sf"/>
</dbReference>
<keyword evidence="5 9" id="KW-0653">Protein transport</keyword>
<keyword evidence="3 9" id="KW-0813">Transport</keyword>
<evidence type="ECO:0000256" key="7">
    <source>
        <dbReference type="ARBA" id="ARBA00023010"/>
    </source>
</evidence>
<keyword evidence="8 9" id="KW-0472">Membrane</keyword>
<evidence type="ECO:0000256" key="4">
    <source>
        <dbReference type="ARBA" id="ARBA00022692"/>
    </source>
</evidence>
<comment type="caution">
    <text evidence="9">Lacks conserved residue(s) required for the propagation of feature annotation.</text>
</comment>
<keyword evidence="7 9" id="KW-0811">Translocation</keyword>
<sequence length="280" mass="30586">MITLTSGTAFLMWLGEQITERGVGNGISLIIFVGIVANMPSAMYNTVLLVRAGEMSIFVIFFLLALMVAVVAFIVFMEMGQRKIPIQYPKRVVGRKVMGGGTQHLPLKVNTSGVIPPIFASSIIVFPATIANFIDVPYMKWISNSLMPDGLLYNLLYVVLIVFFTFFYTAIQFNPKDVAENLKKYGGFVPGIRPGANTADYLDTVLTRLTVWGAAYLAAVCVLPSFLVAEFNAPFYFGGTALLIVVGVGMDTAQQIESHMLARSYEGLLKKGKIKGRGLS</sequence>
<dbReference type="Gene3D" id="1.10.3370.10">
    <property type="entry name" value="SecY subunit domain"/>
    <property type="match status" value="1"/>
</dbReference>